<evidence type="ECO:0000256" key="23">
    <source>
        <dbReference type="PROSITE-ProRule" id="PRU00169"/>
    </source>
</evidence>
<dbReference type="InterPro" id="IPR001041">
    <property type="entry name" value="2Fe-2S_ferredoxin-type"/>
</dbReference>
<dbReference type="CDD" id="cd00207">
    <property type="entry name" value="fer2"/>
    <property type="match status" value="1"/>
</dbReference>
<dbReference type="GO" id="GO:0051538">
    <property type="term" value="F:3 iron, 4 sulfur cluster binding"/>
    <property type="evidence" value="ECO:0007669"/>
    <property type="project" value="UniProtKB-KW"/>
</dbReference>
<feature type="domain" description="2Fe-2S ferredoxin-type" evidence="27">
    <location>
        <begin position="1684"/>
        <end position="1763"/>
    </location>
</feature>
<dbReference type="Pfam" id="PF00512">
    <property type="entry name" value="HisKA"/>
    <property type="match status" value="1"/>
</dbReference>
<dbReference type="InterPro" id="IPR036890">
    <property type="entry name" value="HATPase_C_sf"/>
</dbReference>
<dbReference type="FunFam" id="1.10.1060.10:FF:000001">
    <property type="entry name" value="Succinate dehydrogenase iron-sulfur subunit SdhB"/>
    <property type="match status" value="1"/>
</dbReference>
<dbReference type="GO" id="GO:0009055">
    <property type="term" value="F:electron transfer activity"/>
    <property type="evidence" value="ECO:0007669"/>
    <property type="project" value="InterPro"/>
</dbReference>
<comment type="similarity">
    <text evidence="5">Belongs to the succinate dehydrogenase/fumarate reductase iron-sulfur protein family.</text>
</comment>
<dbReference type="Gene3D" id="3.30.565.10">
    <property type="entry name" value="Histidine kinase-like ATPase, C-terminal domain"/>
    <property type="match status" value="2"/>
</dbReference>
<dbReference type="Gene3D" id="3.30.450.20">
    <property type="entry name" value="PAS domain"/>
    <property type="match status" value="1"/>
</dbReference>
<evidence type="ECO:0000259" key="27">
    <source>
        <dbReference type="PROSITE" id="PS51085"/>
    </source>
</evidence>
<feature type="modified residue" description="4-aspartylphosphate" evidence="23">
    <location>
        <position position="986"/>
    </location>
</feature>
<dbReference type="SMART" id="SM00448">
    <property type="entry name" value="REC"/>
    <property type="match status" value="2"/>
</dbReference>
<dbReference type="PROSITE" id="PS00197">
    <property type="entry name" value="2FE2S_FER_1"/>
    <property type="match status" value="1"/>
</dbReference>
<keyword evidence="18" id="KW-0411">Iron-sulfur</keyword>
<dbReference type="PROSITE" id="PS50109">
    <property type="entry name" value="HIS_KIN"/>
    <property type="match status" value="2"/>
</dbReference>
<sequence length="1886" mass="207801">MPPAPFLPASAQPYPALLDAYPCPAFIVPVQSTLRPVWANRAYHAAFGTLGVLLKDTFVHALATTDGGQSYGMWSMESPEGRPRLGKKRSRGFGDEADIEGFTTAPLTVRVRLNGGEGELRLVKTRVENMLIMISTLELSTPPSPMDISPVPAKRIRDTSFTGALAPLPPLKLTANHKLLTPEGTPVLSNISPDTSRCSSAAGPWPFKVQHTPGTLPPASVTATQALFESHPWEKTPLGHRSTWSERLRSSVNIMQTSPHPTAIWWGPEYVLLYNDEYSKMIGHKHPYLYGQRASVGWAELWDTLGPEMMSLTAGKAISKTDGKLSAPYLRPCTLTITIDLLFFDALTPAKLPMETYHTWVWIPCADETGHVHGILNYSIETTSKVIASRRLDCLRELGSSAILFIHPLPSAPFAIFYSINTEPTNADASSSSMASATDGHSSPRTVTVKAQYTGAVGVPTDHPTAPQNITFTIPHKRNTPSPRFCTGPSSGLGLLDFNGVDTELKLDAPATSILPNILSDFASDLESSGATGFQWAPFIKQSFTSGRPVLVDLPEYATAGMEMRGWREHARQALVVPIIAGSGGVEVGFGVGTCKAVLILGVNSRRPYDTDYAGWIDVVGSSLGQMYMGVTAREADYLRAEQLAQLDSAKTHFFSNASHELRTPLTLISGPISDAINEATCPRSQERLKLVMRNVNRLRRLVDTLMDFSRVEAGRLEGHFRPVQLGQVTADLAALFRSTIEKSGIQYVVDCDNASSQLTYVDPELWEKIVFNIVGNAFKYTLSGKITVTVKHHDDCAIFSVSDTGVGIPGKDLQKITERFHRVAINDPKQELVRLHGGTLTVDSNFEETKGDEHGSTFYVRVPLGRAHLPDSHIYDEQHEHASAFLGRDWSYARSFVEEVAHWTSQTDSTPQTPSDGPDSFTGGRIDPAIYLAKSDKILIADDNGDMRVYMQQIFSRFCTVLVAKDGNEALEMARRETPNLILSDVMMPGIDGFQLIQALRASSETSLIPVILVTAQAGVEGRVEGLLSGADDVICKPFQSRELLARANLHTQLGKKRVELETKFNERTEELKIVTESSPVAFFRINSDREVVFANAMYYELTGQARDSNSNYWAALSKKEHSQATVQLWESAQYERKGGSINFQCNNGVWVKAQLVPTSLGIVGTLTDISAQKMYEESKLAHARESEMNAKRRAEEADERRRAQELLIDVTSHELRQPVSAILNSAQLIRSNLVDLRQALVTNEGLMIDPKLLVALEDDIDSLDAVMQCGLAQERIANDVLSLSRIQLQVLAIHPTEFLLAEEVQNIVSIFKNETKMKNIQLSVTLGESLTNYGVTTVFADKARFAQIVTNLCSNAIRFTDLVQGERRIMITVDVSPSAPSEGSACVPPELPPSAGIAESRRLFVYVSVADSGPGVHPDDVALLFKRFQQGTNSHEVFGGSGLGLFVSRQLSTLMGGQIDVSSEIGRGATFRFFIEATLPKSTKSDGIGHAEGTSAVPRRIKALRRPQGTKDPRHSGINQSVLNRQLTKAGCITTLASNGLEAIERICSLAEHGDTRLPPTHRSFDVILMDLEMPVMDGLTAVQEIRKLESGGSLPRRNFIVAITGNAREGHKQSAIDAGMDMVFVKIASTSRSFVLRRAFASSAIRSQAVPTEEHAQIPAAKKPLNKVFKIYRWNPDEPATKPKLQSYTIDLNNCGPMVLDALIKIKNEMDPTLTFRRSCREGICGSCAVNIDGINTLACLCRISRSESQDTKIYPLPHMYIVKDLVPDLTQFYKQYKSIEPYLKNDNPPEKGEFLQSPEDRRKLDGIYWWNQDEYLGPATLMQAYRWIADSRDSYGAERRERLQNSLSVYRCHTIFNCTRTCPKGLNPAQAIAKIKQELAAE</sequence>
<evidence type="ECO:0000256" key="4">
    <source>
        <dbReference type="ARBA" id="ARBA00004788"/>
    </source>
</evidence>
<evidence type="ECO:0000259" key="25">
    <source>
        <dbReference type="PROSITE" id="PS50109"/>
    </source>
</evidence>
<dbReference type="InterPro" id="IPR036010">
    <property type="entry name" value="2Fe-2S_ferredoxin-like_sf"/>
</dbReference>
<keyword evidence="16" id="KW-0560">Oxidoreductase</keyword>
<evidence type="ECO:0000256" key="14">
    <source>
        <dbReference type="ARBA" id="ARBA00022723"/>
    </source>
</evidence>
<dbReference type="EMBL" id="CAJNJQ010002333">
    <property type="protein sequence ID" value="CAE7172619.1"/>
    <property type="molecule type" value="Genomic_DNA"/>
</dbReference>
<feature type="modified residue" description="4-aspartylphosphate" evidence="23">
    <location>
        <position position="1573"/>
    </location>
</feature>
<comment type="cofactor">
    <cofactor evidence="21">
        <name>[2Fe-2S] cluster</name>
        <dbReference type="ChEBI" id="CHEBI:190135"/>
    </cofactor>
</comment>
<evidence type="ECO:0000256" key="8">
    <source>
        <dbReference type="ARBA" id="ARBA00016766"/>
    </source>
</evidence>
<keyword evidence="11" id="KW-0816">Tricarboxylic acid cycle</keyword>
<keyword evidence="9" id="KW-0813">Transport</keyword>
<dbReference type="Pfam" id="PF02518">
    <property type="entry name" value="HATPase_c"/>
    <property type="match status" value="2"/>
</dbReference>
<evidence type="ECO:0000256" key="22">
    <source>
        <dbReference type="ARBA" id="ARBA00049220"/>
    </source>
</evidence>
<dbReference type="GO" id="GO:0008177">
    <property type="term" value="F:succinate dehydrogenase (quinone) activity"/>
    <property type="evidence" value="ECO:0007669"/>
    <property type="project" value="UniProtKB-EC"/>
</dbReference>
<dbReference type="CDD" id="cd00075">
    <property type="entry name" value="HATPase"/>
    <property type="match status" value="1"/>
</dbReference>
<evidence type="ECO:0000256" key="24">
    <source>
        <dbReference type="SAM" id="MobiDB-lite"/>
    </source>
</evidence>
<gene>
    <name evidence="28" type="ORF">RDB_LOCUS108106</name>
</gene>
<dbReference type="Pfam" id="PF13085">
    <property type="entry name" value="Fer2_3"/>
    <property type="match status" value="1"/>
</dbReference>
<dbReference type="InterPro" id="IPR012675">
    <property type="entry name" value="Beta-grasp_dom_sf"/>
</dbReference>
<evidence type="ECO:0000256" key="2">
    <source>
        <dbReference type="ARBA" id="ARBA00001966"/>
    </source>
</evidence>
<dbReference type="InterPro" id="IPR005467">
    <property type="entry name" value="His_kinase_dom"/>
</dbReference>
<dbReference type="InterPro" id="IPR001789">
    <property type="entry name" value="Sig_transdc_resp-reg_receiver"/>
</dbReference>
<accession>A0A8H3E816</accession>
<evidence type="ECO:0000256" key="21">
    <source>
        <dbReference type="ARBA" id="ARBA00034078"/>
    </source>
</evidence>
<keyword evidence="15" id="KW-0249">Electron transport</keyword>
<dbReference type="PANTHER" id="PTHR43547">
    <property type="entry name" value="TWO-COMPONENT HISTIDINE KINASE"/>
    <property type="match status" value="1"/>
</dbReference>
<dbReference type="InterPro" id="IPR009051">
    <property type="entry name" value="Helical_ferredxn"/>
</dbReference>
<dbReference type="SUPFAM" id="SSF55874">
    <property type="entry name" value="ATPase domain of HSP90 chaperone/DNA topoisomerase II/histidine kinase"/>
    <property type="match status" value="2"/>
</dbReference>
<dbReference type="Pfam" id="PF00072">
    <property type="entry name" value="Response_reg"/>
    <property type="match status" value="2"/>
</dbReference>
<feature type="domain" description="Histidine kinase" evidence="25">
    <location>
        <begin position="1212"/>
        <end position="1481"/>
    </location>
</feature>
<dbReference type="InterPro" id="IPR011006">
    <property type="entry name" value="CheY-like_superfamily"/>
</dbReference>
<keyword evidence="14" id="KW-0479">Metal-binding</keyword>
<comment type="cofactor">
    <cofactor evidence="2">
        <name>[4Fe-4S] cluster</name>
        <dbReference type="ChEBI" id="CHEBI:49883"/>
    </cofactor>
</comment>
<dbReference type="NCBIfam" id="TIGR00384">
    <property type="entry name" value="dhsB"/>
    <property type="match status" value="1"/>
</dbReference>
<dbReference type="Gene3D" id="1.10.287.130">
    <property type="match status" value="2"/>
</dbReference>
<evidence type="ECO:0000256" key="3">
    <source>
        <dbReference type="ARBA" id="ARBA00004443"/>
    </source>
</evidence>
<comment type="caution">
    <text evidence="28">The sequence shown here is derived from an EMBL/GenBank/DDBJ whole genome shotgun (WGS) entry which is preliminary data.</text>
</comment>
<name>A0A8H3E816_9AGAM</name>
<dbReference type="InterPro" id="IPR003661">
    <property type="entry name" value="HisK_dim/P_dom"/>
</dbReference>
<evidence type="ECO:0000256" key="17">
    <source>
        <dbReference type="ARBA" id="ARBA00023004"/>
    </source>
</evidence>
<dbReference type="SUPFAM" id="SSF47384">
    <property type="entry name" value="Homodimeric domain of signal transducing histidine kinase"/>
    <property type="match status" value="2"/>
</dbReference>
<evidence type="ECO:0000256" key="11">
    <source>
        <dbReference type="ARBA" id="ARBA00022532"/>
    </source>
</evidence>
<comment type="pathway">
    <text evidence="4">Carbohydrate metabolism; tricarboxylic acid cycle; fumarate from succinate (eukaryal route): step 1/1.</text>
</comment>
<dbReference type="PANTHER" id="PTHR43547:SF2">
    <property type="entry name" value="HYBRID SIGNAL TRANSDUCTION HISTIDINE KINASE C"/>
    <property type="match status" value="1"/>
</dbReference>
<dbReference type="InterPro" id="IPR035965">
    <property type="entry name" value="PAS-like_dom_sf"/>
</dbReference>
<feature type="domain" description="Response regulatory" evidence="26">
    <location>
        <begin position="1511"/>
        <end position="1644"/>
    </location>
</feature>
<evidence type="ECO:0000256" key="20">
    <source>
        <dbReference type="ARBA" id="ARBA00033304"/>
    </source>
</evidence>
<dbReference type="CDD" id="cd17546">
    <property type="entry name" value="REC_hyHK_CKI1_RcsC-like"/>
    <property type="match status" value="1"/>
</dbReference>
<evidence type="ECO:0000256" key="13">
    <source>
        <dbReference type="ARBA" id="ARBA00022714"/>
    </source>
</evidence>
<dbReference type="InterPro" id="IPR006058">
    <property type="entry name" value="2Fe2S_fd_BS"/>
</dbReference>
<reference evidence="28" key="1">
    <citation type="submission" date="2021-01" db="EMBL/GenBank/DDBJ databases">
        <authorList>
            <person name="Kaushik A."/>
        </authorList>
    </citation>
    <scope>NUCLEOTIDE SEQUENCE</scope>
    <source>
        <strain evidence="28">AG5</strain>
    </source>
</reference>
<dbReference type="EC" id="1.3.5.1" evidence="7"/>
<dbReference type="InterPro" id="IPR025192">
    <property type="entry name" value="Succ_DH/fum_Rdtase_N"/>
</dbReference>
<dbReference type="PRINTS" id="PR00344">
    <property type="entry name" value="BCTRLSENSOR"/>
</dbReference>
<dbReference type="InterPro" id="IPR003594">
    <property type="entry name" value="HATPase_dom"/>
</dbReference>
<comment type="subunit">
    <text evidence="6">Component of complex II composed of four subunits: a flavoprotein (FP), an iron-sulfur protein (IP), and a cytochrome b composed of a large and a small subunit.</text>
</comment>
<keyword evidence="10" id="KW-0004">4Fe-4S</keyword>
<evidence type="ECO:0000313" key="28">
    <source>
        <dbReference type="EMBL" id="CAE7172619.1"/>
    </source>
</evidence>
<feature type="region of interest" description="Disordered" evidence="24">
    <location>
        <begin position="73"/>
        <end position="92"/>
    </location>
</feature>
<dbReference type="SUPFAM" id="SSF54292">
    <property type="entry name" value="2Fe-2S ferredoxin-like"/>
    <property type="match status" value="1"/>
</dbReference>
<evidence type="ECO:0000256" key="19">
    <source>
        <dbReference type="ARBA" id="ARBA00023291"/>
    </source>
</evidence>
<dbReference type="NCBIfam" id="NF004616">
    <property type="entry name" value="PRK05950.1"/>
    <property type="match status" value="1"/>
</dbReference>
<evidence type="ECO:0000256" key="5">
    <source>
        <dbReference type="ARBA" id="ARBA00009433"/>
    </source>
</evidence>
<dbReference type="FunFam" id="3.10.20.30:FF:000007">
    <property type="entry name" value="Succinate dehydrogenase [ubiquinone] iron-sulfur subunit, mitochondrial"/>
    <property type="match status" value="1"/>
</dbReference>
<evidence type="ECO:0000256" key="12">
    <source>
        <dbReference type="ARBA" id="ARBA00022553"/>
    </source>
</evidence>
<evidence type="ECO:0000256" key="15">
    <source>
        <dbReference type="ARBA" id="ARBA00022982"/>
    </source>
</evidence>
<dbReference type="GO" id="GO:0046872">
    <property type="term" value="F:metal ion binding"/>
    <property type="evidence" value="ECO:0007669"/>
    <property type="project" value="UniProtKB-KW"/>
</dbReference>
<protein>
    <recommendedName>
        <fullName evidence="8">Succinate dehydrogenase [ubiquinone] iron-sulfur subunit, mitochondrial</fullName>
        <ecNumber evidence="7">1.3.5.1</ecNumber>
    </recommendedName>
    <alternativeName>
        <fullName evidence="20">Iron-sulfur subunit of complex II</fullName>
    </alternativeName>
</protein>
<dbReference type="SMART" id="SM00387">
    <property type="entry name" value="HATPase_c"/>
    <property type="match status" value="2"/>
</dbReference>
<organism evidence="28 29">
    <name type="scientific">Rhizoctonia solani</name>
    <dbReference type="NCBI Taxonomy" id="456999"/>
    <lineage>
        <taxon>Eukaryota</taxon>
        <taxon>Fungi</taxon>
        <taxon>Dikarya</taxon>
        <taxon>Basidiomycota</taxon>
        <taxon>Agaricomycotina</taxon>
        <taxon>Agaricomycetes</taxon>
        <taxon>Cantharellales</taxon>
        <taxon>Ceratobasidiaceae</taxon>
        <taxon>Rhizoctonia</taxon>
    </lineage>
</organism>
<evidence type="ECO:0000256" key="1">
    <source>
        <dbReference type="ARBA" id="ARBA00001927"/>
    </source>
</evidence>
<dbReference type="PROSITE" id="PS50110">
    <property type="entry name" value="RESPONSE_REGULATORY"/>
    <property type="match status" value="2"/>
</dbReference>
<keyword evidence="13" id="KW-0001">2Fe-2S</keyword>
<comment type="catalytic activity">
    <reaction evidence="22">
        <text>a quinone + succinate = fumarate + a quinol</text>
        <dbReference type="Rhea" id="RHEA:40523"/>
        <dbReference type="ChEBI" id="CHEBI:24646"/>
        <dbReference type="ChEBI" id="CHEBI:29806"/>
        <dbReference type="ChEBI" id="CHEBI:30031"/>
        <dbReference type="ChEBI" id="CHEBI:132124"/>
        <dbReference type="EC" id="1.3.5.1"/>
    </reaction>
</comment>
<feature type="domain" description="Response regulatory" evidence="26">
    <location>
        <begin position="938"/>
        <end position="1053"/>
    </location>
</feature>
<keyword evidence="12 23" id="KW-0597">Phosphoprotein</keyword>
<dbReference type="Gene3D" id="3.10.20.30">
    <property type="match status" value="1"/>
</dbReference>
<dbReference type="CDD" id="cd00082">
    <property type="entry name" value="HisKA"/>
    <property type="match status" value="2"/>
</dbReference>
<evidence type="ECO:0000256" key="6">
    <source>
        <dbReference type="ARBA" id="ARBA00011421"/>
    </source>
</evidence>
<evidence type="ECO:0000256" key="9">
    <source>
        <dbReference type="ARBA" id="ARBA00022448"/>
    </source>
</evidence>
<dbReference type="SUPFAM" id="SSF52172">
    <property type="entry name" value="CheY-like"/>
    <property type="match status" value="2"/>
</dbReference>
<dbReference type="Proteomes" id="UP000663827">
    <property type="component" value="Unassembled WGS sequence"/>
</dbReference>
<dbReference type="SUPFAM" id="SSF46548">
    <property type="entry name" value="alpha-helical ferredoxin"/>
    <property type="match status" value="1"/>
</dbReference>
<dbReference type="GO" id="GO:0006099">
    <property type="term" value="P:tricarboxylic acid cycle"/>
    <property type="evidence" value="ECO:0007669"/>
    <property type="project" value="UniProtKB-UniPathway"/>
</dbReference>
<dbReference type="UniPathway" id="UPA00223">
    <property type="reaction ID" value="UER01006"/>
</dbReference>
<evidence type="ECO:0000256" key="10">
    <source>
        <dbReference type="ARBA" id="ARBA00022485"/>
    </source>
</evidence>
<dbReference type="InterPro" id="IPR004358">
    <property type="entry name" value="Sig_transdc_His_kin-like_C"/>
</dbReference>
<dbReference type="Gene3D" id="1.10.1060.10">
    <property type="entry name" value="Alpha-helical ferredoxin"/>
    <property type="match status" value="1"/>
</dbReference>
<dbReference type="Gene3D" id="3.40.50.2300">
    <property type="match status" value="2"/>
</dbReference>
<comment type="subcellular location">
    <subcellularLocation>
        <location evidence="3">Mitochondrion inner membrane</location>
        <topology evidence="3">Peripheral membrane protein</topology>
        <orientation evidence="3">Matrix side</orientation>
    </subcellularLocation>
</comment>
<dbReference type="GO" id="GO:0051539">
    <property type="term" value="F:4 iron, 4 sulfur cluster binding"/>
    <property type="evidence" value="ECO:0007669"/>
    <property type="project" value="UniProtKB-KW"/>
</dbReference>
<evidence type="ECO:0000256" key="7">
    <source>
        <dbReference type="ARBA" id="ARBA00012792"/>
    </source>
</evidence>
<feature type="domain" description="Histidine kinase" evidence="25">
    <location>
        <begin position="657"/>
        <end position="867"/>
    </location>
</feature>
<keyword evidence="19" id="KW-0003">3Fe-4S</keyword>
<dbReference type="GO" id="GO:0000155">
    <property type="term" value="F:phosphorelay sensor kinase activity"/>
    <property type="evidence" value="ECO:0007669"/>
    <property type="project" value="InterPro"/>
</dbReference>
<evidence type="ECO:0000259" key="26">
    <source>
        <dbReference type="PROSITE" id="PS50110"/>
    </source>
</evidence>
<dbReference type="SMART" id="SM00388">
    <property type="entry name" value="HisKA"/>
    <property type="match status" value="2"/>
</dbReference>
<proteinExistence type="inferred from homology"/>
<dbReference type="SUPFAM" id="SSF55785">
    <property type="entry name" value="PYP-like sensor domain (PAS domain)"/>
    <property type="match status" value="1"/>
</dbReference>
<evidence type="ECO:0000256" key="18">
    <source>
        <dbReference type="ARBA" id="ARBA00023014"/>
    </source>
</evidence>
<keyword evidence="17" id="KW-0408">Iron</keyword>
<dbReference type="InterPro" id="IPR036097">
    <property type="entry name" value="HisK_dim/P_sf"/>
</dbReference>
<dbReference type="GO" id="GO:0005743">
    <property type="term" value="C:mitochondrial inner membrane"/>
    <property type="evidence" value="ECO:0007669"/>
    <property type="project" value="UniProtKB-SubCell"/>
</dbReference>
<dbReference type="GO" id="GO:0051537">
    <property type="term" value="F:2 iron, 2 sulfur cluster binding"/>
    <property type="evidence" value="ECO:0007669"/>
    <property type="project" value="UniProtKB-KW"/>
</dbReference>
<comment type="cofactor">
    <cofactor evidence="1">
        <name>[3Fe-4S] cluster</name>
        <dbReference type="ChEBI" id="CHEBI:21137"/>
    </cofactor>
</comment>
<evidence type="ECO:0000313" key="29">
    <source>
        <dbReference type="Proteomes" id="UP000663827"/>
    </source>
</evidence>
<evidence type="ECO:0000256" key="16">
    <source>
        <dbReference type="ARBA" id="ARBA00023002"/>
    </source>
</evidence>
<dbReference type="InterPro" id="IPR004489">
    <property type="entry name" value="Succ_DH/fum_Rdtase_Fe-S"/>
</dbReference>
<dbReference type="PROSITE" id="PS51085">
    <property type="entry name" value="2FE2S_FER_2"/>
    <property type="match status" value="1"/>
</dbReference>
<dbReference type="FunFam" id="1.10.287.130:FF:000045">
    <property type="entry name" value="Two-component system sensor histidine kinase/response regulator"/>
    <property type="match status" value="1"/>
</dbReference>